<dbReference type="SUPFAM" id="SSF50978">
    <property type="entry name" value="WD40 repeat-like"/>
    <property type="match status" value="1"/>
</dbReference>
<protein>
    <recommendedName>
        <fullName evidence="3">WD40 repeat-like protein</fullName>
    </recommendedName>
</protein>
<dbReference type="Gene3D" id="2.130.10.10">
    <property type="entry name" value="YVTN repeat-like/Quinoprotein amine dehydrogenase"/>
    <property type="match status" value="1"/>
</dbReference>
<dbReference type="Pfam" id="PF00400">
    <property type="entry name" value="WD40"/>
    <property type="match status" value="2"/>
</dbReference>
<dbReference type="EMBL" id="KV442050">
    <property type="protein sequence ID" value="OAQ28204.1"/>
    <property type="molecule type" value="Genomic_DNA"/>
</dbReference>
<dbReference type="AlphaFoldDB" id="A0A197JV84"/>
<organism evidence="1 2">
    <name type="scientific">Linnemannia elongata AG-77</name>
    <dbReference type="NCBI Taxonomy" id="1314771"/>
    <lineage>
        <taxon>Eukaryota</taxon>
        <taxon>Fungi</taxon>
        <taxon>Fungi incertae sedis</taxon>
        <taxon>Mucoromycota</taxon>
        <taxon>Mortierellomycotina</taxon>
        <taxon>Mortierellomycetes</taxon>
        <taxon>Mortierellales</taxon>
        <taxon>Mortierellaceae</taxon>
        <taxon>Linnemannia</taxon>
    </lineage>
</organism>
<evidence type="ECO:0000313" key="1">
    <source>
        <dbReference type="EMBL" id="OAQ28204.1"/>
    </source>
</evidence>
<accession>A0A197JV84</accession>
<dbReference type="InterPro" id="IPR036322">
    <property type="entry name" value="WD40_repeat_dom_sf"/>
</dbReference>
<proteinExistence type="predicted"/>
<dbReference type="InterPro" id="IPR001680">
    <property type="entry name" value="WD40_rpt"/>
</dbReference>
<dbReference type="InterPro" id="IPR015943">
    <property type="entry name" value="WD40/YVTN_repeat-like_dom_sf"/>
</dbReference>
<reference evidence="1 2" key="1">
    <citation type="submission" date="2016-05" db="EMBL/GenBank/DDBJ databases">
        <title>Genome sequencing reveals origins of a unique bacterial endosymbiosis in the earliest lineages of terrestrial Fungi.</title>
        <authorList>
            <consortium name="DOE Joint Genome Institute"/>
            <person name="Uehling J."/>
            <person name="Gryganskyi A."/>
            <person name="Hameed K."/>
            <person name="Tschaplinski T."/>
            <person name="Misztal P."/>
            <person name="Wu S."/>
            <person name="Desiro A."/>
            <person name="Vande Pol N."/>
            <person name="Du Z.-Y."/>
            <person name="Zienkiewicz A."/>
            <person name="Zienkiewicz K."/>
            <person name="Morin E."/>
            <person name="Tisserant E."/>
            <person name="Splivallo R."/>
            <person name="Hainaut M."/>
            <person name="Henrissat B."/>
            <person name="Ohm R."/>
            <person name="Kuo A."/>
            <person name="Yan J."/>
            <person name="Lipzen A."/>
            <person name="Nolan M."/>
            <person name="Labutti K."/>
            <person name="Barry K."/>
            <person name="Goldstein A."/>
            <person name="Labbe J."/>
            <person name="Schadt C."/>
            <person name="Tuskan G."/>
            <person name="Grigoriev I."/>
            <person name="Martin F."/>
            <person name="Vilgalys R."/>
            <person name="Bonito G."/>
        </authorList>
    </citation>
    <scope>NUCLEOTIDE SEQUENCE [LARGE SCALE GENOMIC DNA]</scope>
    <source>
        <strain evidence="1 2">AG-77</strain>
    </source>
</reference>
<dbReference type="Proteomes" id="UP000078512">
    <property type="component" value="Unassembled WGS sequence"/>
</dbReference>
<sequence length="178" mass="19406">MAADIACLGLTCAQLRWRSLAFPPDGQWITSSSVGDTVRPLVASTGVLFSTLFGYFSSVNSVAFSLDGLQIASGGHEQVLEANLRSSRSEVNHKDIYQLPVNFVTTFIDGFMRVWQVSTGKGVGIVVRKLWRPKFRILCAANVILDDVAGLSSNHKKTLTQRGAIDRSSAPTRMNSEE</sequence>
<evidence type="ECO:0008006" key="3">
    <source>
        <dbReference type="Google" id="ProtNLM"/>
    </source>
</evidence>
<gene>
    <name evidence="1" type="ORF">K457DRAFT_1820615</name>
</gene>
<name>A0A197JV84_9FUNG</name>
<keyword evidence="2" id="KW-1185">Reference proteome</keyword>
<evidence type="ECO:0000313" key="2">
    <source>
        <dbReference type="Proteomes" id="UP000078512"/>
    </source>
</evidence>